<proteinExistence type="predicted"/>
<evidence type="ECO:0000256" key="1">
    <source>
        <dbReference type="SAM" id="Phobius"/>
    </source>
</evidence>
<reference evidence="2" key="1">
    <citation type="submission" date="2014-09" db="EMBL/GenBank/DDBJ databases">
        <authorList>
            <person name="Magalhaes I.L.F."/>
            <person name="Oliveira U."/>
            <person name="Santos F.R."/>
            <person name="Vidigal T.H.D.A."/>
            <person name="Brescovit A.D."/>
            <person name="Santos A.J."/>
        </authorList>
    </citation>
    <scope>NUCLEOTIDE SEQUENCE</scope>
    <source>
        <tissue evidence="2">Shoot tissue taken approximately 20 cm above the soil surface</tissue>
    </source>
</reference>
<reference evidence="2" key="2">
    <citation type="journal article" date="2015" name="Data Brief">
        <title>Shoot transcriptome of the giant reed, Arundo donax.</title>
        <authorList>
            <person name="Barrero R.A."/>
            <person name="Guerrero F.D."/>
            <person name="Moolhuijzen P."/>
            <person name="Goolsby J.A."/>
            <person name="Tidwell J."/>
            <person name="Bellgard S.E."/>
            <person name="Bellgard M.I."/>
        </authorList>
    </citation>
    <scope>NUCLEOTIDE SEQUENCE</scope>
    <source>
        <tissue evidence="2">Shoot tissue taken approximately 20 cm above the soil surface</tissue>
    </source>
</reference>
<dbReference type="AlphaFoldDB" id="A0A0A9HNC0"/>
<organism evidence="2">
    <name type="scientific">Arundo donax</name>
    <name type="common">Giant reed</name>
    <name type="synonym">Donax arundinaceus</name>
    <dbReference type="NCBI Taxonomy" id="35708"/>
    <lineage>
        <taxon>Eukaryota</taxon>
        <taxon>Viridiplantae</taxon>
        <taxon>Streptophyta</taxon>
        <taxon>Embryophyta</taxon>
        <taxon>Tracheophyta</taxon>
        <taxon>Spermatophyta</taxon>
        <taxon>Magnoliopsida</taxon>
        <taxon>Liliopsida</taxon>
        <taxon>Poales</taxon>
        <taxon>Poaceae</taxon>
        <taxon>PACMAD clade</taxon>
        <taxon>Arundinoideae</taxon>
        <taxon>Arundineae</taxon>
        <taxon>Arundo</taxon>
    </lineage>
</organism>
<evidence type="ECO:0000313" key="2">
    <source>
        <dbReference type="EMBL" id="JAE36396.1"/>
    </source>
</evidence>
<feature type="transmembrane region" description="Helical" evidence="1">
    <location>
        <begin position="6"/>
        <end position="24"/>
    </location>
</feature>
<dbReference type="EMBL" id="GBRH01161500">
    <property type="protein sequence ID" value="JAE36396.1"/>
    <property type="molecule type" value="Transcribed_RNA"/>
</dbReference>
<keyword evidence="1" id="KW-0472">Membrane</keyword>
<feature type="transmembrane region" description="Helical" evidence="1">
    <location>
        <begin position="31"/>
        <end position="50"/>
    </location>
</feature>
<accession>A0A0A9HNC0</accession>
<sequence>MQGNIYGVKLLLPTIFISLSLFYTDLVRRKYVVIEACEILNTAVTVFLFFS</sequence>
<protein>
    <submittedName>
        <fullName evidence="2">Uncharacterized protein</fullName>
    </submittedName>
</protein>
<keyword evidence="1" id="KW-1133">Transmembrane helix</keyword>
<keyword evidence="1" id="KW-0812">Transmembrane</keyword>
<name>A0A0A9HNC0_ARUDO</name>